<accession>A0ABW4DP65</accession>
<evidence type="ECO:0000256" key="4">
    <source>
        <dbReference type="ARBA" id="ARBA00023027"/>
    </source>
</evidence>
<dbReference type="InterPro" id="IPR050104">
    <property type="entry name" value="FMN-dep_NADH:Q_OxRdtase_AzoR1"/>
</dbReference>
<comment type="similarity">
    <text evidence="6">Belongs to the azoreductase type 1 family.</text>
</comment>
<evidence type="ECO:0000256" key="2">
    <source>
        <dbReference type="ARBA" id="ARBA00022643"/>
    </source>
</evidence>
<dbReference type="InterPro" id="IPR003680">
    <property type="entry name" value="Flavodoxin_fold"/>
</dbReference>
<evidence type="ECO:0000313" key="9">
    <source>
        <dbReference type="Proteomes" id="UP001597244"/>
    </source>
</evidence>
<dbReference type="PANTHER" id="PTHR43741:SF7">
    <property type="entry name" value="FMN-DEPENDENT NADH:QUINONE OXIDOREDUCTASE"/>
    <property type="match status" value="1"/>
</dbReference>
<dbReference type="HAMAP" id="MF_01216">
    <property type="entry name" value="Azoreductase_type1"/>
    <property type="match status" value="1"/>
</dbReference>
<feature type="domain" description="Flavodoxin-like fold" evidence="7">
    <location>
        <begin position="2"/>
        <end position="207"/>
    </location>
</feature>
<evidence type="ECO:0000256" key="3">
    <source>
        <dbReference type="ARBA" id="ARBA00023002"/>
    </source>
</evidence>
<keyword evidence="1 6" id="KW-0285">Flavoprotein</keyword>
<comment type="caution">
    <text evidence="8">The sequence shown here is derived from an EMBL/GenBank/DDBJ whole genome shotgun (WGS) entry which is preliminary data.</text>
</comment>
<dbReference type="InterPro" id="IPR029039">
    <property type="entry name" value="Flavoprotein-like_sf"/>
</dbReference>
<protein>
    <recommendedName>
        <fullName evidence="6">FMN dependent NADH:quinone oxidoreductase</fullName>
        <ecNumber evidence="6">1.6.5.-</ecNumber>
    </recommendedName>
    <alternativeName>
        <fullName evidence="6">Azo-dye reductase</fullName>
    </alternativeName>
    <alternativeName>
        <fullName evidence="6">FMN-dependent NADH-azo compound oxidoreductase</fullName>
    </alternativeName>
    <alternativeName>
        <fullName evidence="6">FMN-dependent NADH-azoreductase</fullName>
        <ecNumber evidence="6">1.7.1.17</ecNumber>
    </alternativeName>
</protein>
<evidence type="ECO:0000256" key="1">
    <source>
        <dbReference type="ARBA" id="ARBA00022630"/>
    </source>
</evidence>
<comment type="cofactor">
    <cofactor evidence="6">
        <name>FMN</name>
        <dbReference type="ChEBI" id="CHEBI:58210"/>
    </cofactor>
    <text evidence="6">Binds 1 FMN per subunit.</text>
</comment>
<reference evidence="9" key="1">
    <citation type="journal article" date="2019" name="Int. J. Syst. Evol. Microbiol.">
        <title>The Global Catalogue of Microorganisms (GCM) 10K type strain sequencing project: providing services to taxonomists for standard genome sequencing and annotation.</title>
        <authorList>
            <consortium name="The Broad Institute Genomics Platform"/>
            <consortium name="The Broad Institute Genome Sequencing Center for Infectious Disease"/>
            <person name="Wu L."/>
            <person name="Ma J."/>
        </authorList>
    </citation>
    <scope>NUCLEOTIDE SEQUENCE [LARGE SCALE GENOMIC DNA]</scope>
    <source>
        <strain evidence="9">CCM 8951</strain>
    </source>
</reference>
<feature type="binding site" evidence="6">
    <location>
        <begin position="144"/>
        <end position="147"/>
    </location>
    <ligand>
        <name>FMN</name>
        <dbReference type="ChEBI" id="CHEBI:58210"/>
    </ligand>
</feature>
<comment type="subunit">
    <text evidence="6">Homodimer.</text>
</comment>
<evidence type="ECO:0000256" key="6">
    <source>
        <dbReference type="HAMAP-Rule" id="MF_01216"/>
    </source>
</evidence>
<comment type="caution">
    <text evidence="6">Lacks conserved residue(s) required for the propagation of feature annotation.</text>
</comment>
<keyword evidence="4 6" id="KW-0520">NAD</keyword>
<dbReference type="Proteomes" id="UP001597244">
    <property type="component" value="Unassembled WGS sequence"/>
</dbReference>
<name>A0ABW4DP65_9LACO</name>
<keyword evidence="9" id="KW-1185">Reference proteome</keyword>
<evidence type="ECO:0000256" key="5">
    <source>
        <dbReference type="ARBA" id="ARBA00048542"/>
    </source>
</evidence>
<evidence type="ECO:0000259" key="7">
    <source>
        <dbReference type="Pfam" id="PF02525"/>
    </source>
</evidence>
<dbReference type="Pfam" id="PF02525">
    <property type="entry name" value="Flavodoxin_2"/>
    <property type="match status" value="1"/>
</dbReference>
<organism evidence="8 9">
    <name type="scientific">Lapidilactobacillus mulanensis</name>
    <dbReference type="NCBI Taxonomy" id="2485999"/>
    <lineage>
        <taxon>Bacteria</taxon>
        <taxon>Bacillati</taxon>
        <taxon>Bacillota</taxon>
        <taxon>Bacilli</taxon>
        <taxon>Lactobacillales</taxon>
        <taxon>Lactobacillaceae</taxon>
        <taxon>Lapidilactobacillus</taxon>
    </lineage>
</organism>
<feature type="binding site" evidence="6">
    <location>
        <begin position="17"/>
        <end position="19"/>
    </location>
    <ligand>
        <name>FMN</name>
        <dbReference type="ChEBI" id="CHEBI:58210"/>
    </ligand>
</feature>
<dbReference type="RefSeq" id="WP_125576350.1">
    <property type="nucleotide sequence ID" value="NZ_JBHTOF010000022.1"/>
</dbReference>
<keyword evidence="2 6" id="KW-0288">FMN</keyword>
<comment type="catalytic activity">
    <reaction evidence="6">
        <text>2 a quinone + NADH + H(+) = 2 a 1,4-benzosemiquinone + NAD(+)</text>
        <dbReference type="Rhea" id="RHEA:65952"/>
        <dbReference type="ChEBI" id="CHEBI:15378"/>
        <dbReference type="ChEBI" id="CHEBI:57540"/>
        <dbReference type="ChEBI" id="CHEBI:57945"/>
        <dbReference type="ChEBI" id="CHEBI:132124"/>
        <dbReference type="ChEBI" id="CHEBI:134225"/>
    </reaction>
</comment>
<dbReference type="EC" id="1.6.5.-" evidence="6"/>
<keyword evidence="3 6" id="KW-0560">Oxidoreductase</keyword>
<comment type="function">
    <text evidence="6">Quinone reductase that provides resistance to thiol-specific stress caused by electrophilic quinones.</text>
</comment>
<evidence type="ECO:0000313" key="8">
    <source>
        <dbReference type="EMBL" id="MFD1465030.1"/>
    </source>
</evidence>
<proteinExistence type="inferred from homology"/>
<dbReference type="EMBL" id="JBHTOF010000022">
    <property type="protein sequence ID" value="MFD1465030.1"/>
    <property type="molecule type" value="Genomic_DNA"/>
</dbReference>
<dbReference type="PANTHER" id="PTHR43741">
    <property type="entry name" value="FMN-DEPENDENT NADH-AZOREDUCTASE 1"/>
    <property type="match status" value="1"/>
</dbReference>
<feature type="binding site" evidence="6">
    <location>
        <begin position="99"/>
        <end position="102"/>
    </location>
    <ligand>
        <name>FMN</name>
        <dbReference type="ChEBI" id="CHEBI:58210"/>
    </ligand>
</feature>
<comment type="catalytic activity">
    <reaction evidence="5">
        <text>N,N-dimethyl-1,4-phenylenediamine + anthranilate + 2 NAD(+) = 2-(4-dimethylaminophenyl)diazenylbenzoate + 2 NADH + 2 H(+)</text>
        <dbReference type="Rhea" id="RHEA:55872"/>
        <dbReference type="ChEBI" id="CHEBI:15378"/>
        <dbReference type="ChEBI" id="CHEBI:15783"/>
        <dbReference type="ChEBI" id="CHEBI:16567"/>
        <dbReference type="ChEBI" id="CHEBI:57540"/>
        <dbReference type="ChEBI" id="CHEBI:57945"/>
        <dbReference type="ChEBI" id="CHEBI:71579"/>
        <dbReference type="EC" id="1.7.1.17"/>
    </reaction>
    <physiologicalReaction direction="right-to-left" evidence="5">
        <dbReference type="Rhea" id="RHEA:55874"/>
    </physiologicalReaction>
</comment>
<dbReference type="Gene3D" id="3.40.50.360">
    <property type="match status" value="1"/>
</dbReference>
<dbReference type="SUPFAM" id="SSF52218">
    <property type="entry name" value="Flavoproteins"/>
    <property type="match status" value="1"/>
</dbReference>
<sequence>MSKVLVITAHPKSAQFSNSLTLKQHFLDAYRRANPDDEIVERNLAVIPQFPFDEVALSIYHKAIRKAELTAEEQEFVTARQVWVDEFVTSDKYVFVNPMYNLFLPAELKSYLDVVMQVHITFYYNEFGAPTGLLKDKKALHLQSAGGFYANEPGQPDLRQLNIGDTYLKTILATMGVTDYQALFVEGMDHEPQNATKIQEAAFAKADQLGLTF</sequence>
<comment type="function">
    <text evidence="6">Also exhibits azoreductase activity. Catalyzes the reductive cleavage of the azo bond in aromatic azo compounds to the corresponding amines.</text>
</comment>
<dbReference type="EC" id="1.7.1.17" evidence="6"/>
<gene>
    <name evidence="6" type="primary">azoR</name>
    <name evidence="8" type="ORF">ACFQ4L_02855</name>
</gene>
<dbReference type="InterPro" id="IPR023048">
    <property type="entry name" value="NADH:quinone_OxRdtase_FMN_depd"/>
</dbReference>